<keyword evidence="2 3" id="KW-0456">Lyase</keyword>
<protein>
    <submittedName>
        <fullName evidence="3">Enoyl-CoA hydratase</fullName>
        <ecNumber evidence="3">4.2.1.17</ecNumber>
    </submittedName>
</protein>
<evidence type="ECO:0000256" key="2">
    <source>
        <dbReference type="ARBA" id="ARBA00023239"/>
    </source>
</evidence>
<keyword evidence="4" id="KW-1185">Reference proteome</keyword>
<evidence type="ECO:0000313" key="3">
    <source>
        <dbReference type="EMBL" id="MDQ0216757.1"/>
    </source>
</evidence>
<dbReference type="EMBL" id="JAUSUC010000073">
    <property type="protein sequence ID" value="MDQ0216757.1"/>
    <property type="molecule type" value="Genomic_DNA"/>
</dbReference>
<comment type="similarity">
    <text evidence="1">Belongs to the enoyl-CoA hydratase/isomerase family.</text>
</comment>
<dbReference type="FunFam" id="3.90.226.10:FF:000009">
    <property type="entry name" value="Carnitinyl-CoA dehydratase"/>
    <property type="match status" value="1"/>
</dbReference>
<gene>
    <name evidence="3" type="ORF">J2S13_003241</name>
</gene>
<dbReference type="AlphaFoldDB" id="A0AAJ1T4T1"/>
<dbReference type="Gene3D" id="3.90.226.10">
    <property type="entry name" value="2-enoyl-CoA Hydratase, Chain A, domain 1"/>
    <property type="match status" value="1"/>
</dbReference>
<reference evidence="3" key="1">
    <citation type="submission" date="2023-07" db="EMBL/GenBank/DDBJ databases">
        <title>Genomic Encyclopedia of Type Strains, Phase IV (KMG-IV): sequencing the most valuable type-strain genomes for metagenomic binning, comparative biology and taxonomic classification.</title>
        <authorList>
            <person name="Goeker M."/>
        </authorList>
    </citation>
    <scope>NUCLEOTIDE SEQUENCE</scope>
    <source>
        <strain evidence="3">DSM 23947</strain>
    </source>
</reference>
<dbReference type="FunFam" id="1.10.12.10:FF:000001">
    <property type="entry name" value="Probable enoyl-CoA hydratase, mitochondrial"/>
    <property type="match status" value="1"/>
</dbReference>
<dbReference type="GO" id="GO:0004300">
    <property type="term" value="F:enoyl-CoA hydratase activity"/>
    <property type="evidence" value="ECO:0007669"/>
    <property type="project" value="UniProtKB-EC"/>
</dbReference>
<accession>A0AAJ1T4T1</accession>
<dbReference type="InterPro" id="IPR029045">
    <property type="entry name" value="ClpP/crotonase-like_dom_sf"/>
</dbReference>
<dbReference type="Gene3D" id="1.10.12.10">
    <property type="entry name" value="Lyase 2-enoyl-coa Hydratase, Chain A, domain 2"/>
    <property type="match status" value="1"/>
</dbReference>
<evidence type="ECO:0000313" key="4">
    <source>
        <dbReference type="Proteomes" id="UP001237207"/>
    </source>
</evidence>
<dbReference type="Proteomes" id="UP001237207">
    <property type="component" value="Unassembled WGS sequence"/>
</dbReference>
<dbReference type="InterPro" id="IPR014748">
    <property type="entry name" value="Enoyl-CoA_hydra_C"/>
</dbReference>
<dbReference type="Pfam" id="PF00378">
    <property type="entry name" value="ECH_1"/>
    <property type="match status" value="1"/>
</dbReference>
<dbReference type="InterPro" id="IPR001753">
    <property type="entry name" value="Enoyl-CoA_hydra/iso"/>
</dbReference>
<dbReference type="SUPFAM" id="SSF52096">
    <property type="entry name" value="ClpP/crotonase"/>
    <property type="match status" value="1"/>
</dbReference>
<dbReference type="PANTHER" id="PTHR11941:SF54">
    <property type="entry name" value="ENOYL-COA HYDRATASE, MITOCHONDRIAL"/>
    <property type="match status" value="1"/>
</dbReference>
<dbReference type="EC" id="4.2.1.17" evidence="3"/>
<dbReference type="PANTHER" id="PTHR11941">
    <property type="entry name" value="ENOYL-COA HYDRATASE-RELATED"/>
    <property type="match status" value="1"/>
</dbReference>
<proteinExistence type="inferred from homology"/>
<evidence type="ECO:0000256" key="1">
    <source>
        <dbReference type="ARBA" id="ARBA00005254"/>
    </source>
</evidence>
<dbReference type="CDD" id="cd06558">
    <property type="entry name" value="crotonase-like"/>
    <property type="match status" value="1"/>
</dbReference>
<sequence length="265" mass="28581">MSEKVIEEKQFFQVEVEDSLAILTIDHPPVNTLNPEILDQLDEIFDQLAQNPDIRVAILTGQGEKAFVAGADIKQFPELDGEAGKALAAHGQEILNKISQLPFPVICAINGFALGAGCELSLACDIRIASKNAKFGLPEVGLGIIPGYGGTQRLAKLVGIGKAKELIFSGELISAEEAYRIGLVERLVPVGESLNSAKELANQIAKKGPIAVQKAKQAIEQGSSMSIQEGLKLEAMLFSQLCETEDKNEGARAFLEKRTPNFKRK</sequence>
<name>A0AAJ1T4T1_9BACI</name>
<dbReference type="GO" id="GO:0006635">
    <property type="term" value="P:fatty acid beta-oxidation"/>
    <property type="evidence" value="ECO:0007669"/>
    <property type="project" value="TreeGrafter"/>
</dbReference>
<comment type="caution">
    <text evidence="3">The sequence shown here is derived from an EMBL/GenBank/DDBJ whole genome shotgun (WGS) entry which is preliminary data.</text>
</comment>
<organism evidence="3 4">
    <name type="scientific">Oikeobacillus pervagus</name>
    <dbReference type="NCBI Taxonomy" id="1325931"/>
    <lineage>
        <taxon>Bacteria</taxon>
        <taxon>Bacillati</taxon>
        <taxon>Bacillota</taxon>
        <taxon>Bacilli</taxon>
        <taxon>Bacillales</taxon>
        <taxon>Bacillaceae</taxon>
        <taxon>Oikeobacillus</taxon>
    </lineage>
</organism>